<dbReference type="EMBL" id="JAKOAV010000035">
    <property type="protein sequence ID" value="MDF9409586.1"/>
    <property type="molecule type" value="Genomic_DNA"/>
</dbReference>
<dbReference type="NCBIfam" id="NF033592">
    <property type="entry name" value="transpos_IS4_1"/>
    <property type="match status" value="1"/>
</dbReference>
<dbReference type="Pfam" id="PF01609">
    <property type="entry name" value="DDE_Tnp_1"/>
    <property type="match status" value="1"/>
</dbReference>
<dbReference type="GO" id="GO:0003677">
    <property type="term" value="F:DNA binding"/>
    <property type="evidence" value="ECO:0007669"/>
    <property type="project" value="UniProtKB-KW"/>
</dbReference>
<dbReference type="InterPro" id="IPR047952">
    <property type="entry name" value="Transpos_IS4"/>
</dbReference>
<keyword evidence="8" id="KW-1185">Reference proteome</keyword>
<evidence type="ECO:0000256" key="4">
    <source>
        <dbReference type="ARBA" id="ARBA00023172"/>
    </source>
</evidence>
<dbReference type="PANTHER" id="PTHR33258:SF1">
    <property type="entry name" value="TRANSPOSASE INSL FOR INSERTION SEQUENCE ELEMENT IS186A-RELATED"/>
    <property type="match status" value="1"/>
</dbReference>
<dbReference type="Proteomes" id="UP001154312">
    <property type="component" value="Unassembled WGS sequence"/>
</dbReference>
<keyword evidence="4" id="KW-0233">DNA recombination</keyword>
<feature type="domain" description="DUF4372" evidence="6">
    <location>
        <begin position="6"/>
        <end position="66"/>
    </location>
</feature>
<dbReference type="SUPFAM" id="SSF53098">
    <property type="entry name" value="Ribonuclease H-like"/>
    <property type="match status" value="1"/>
</dbReference>
<dbReference type="GO" id="GO:0006313">
    <property type="term" value="P:DNA transposition"/>
    <property type="evidence" value="ECO:0007669"/>
    <property type="project" value="InterPro"/>
</dbReference>
<evidence type="ECO:0000256" key="1">
    <source>
        <dbReference type="ARBA" id="ARBA00010075"/>
    </source>
</evidence>
<dbReference type="AlphaFoldDB" id="A0A9X4H473"/>
<dbReference type="InterPro" id="IPR002559">
    <property type="entry name" value="Transposase_11"/>
</dbReference>
<evidence type="ECO:0000259" key="5">
    <source>
        <dbReference type="Pfam" id="PF01609"/>
    </source>
</evidence>
<evidence type="ECO:0000313" key="8">
    <source>
        <dbReference type="Proteomes" id="UP001154312"/>
    </source>
</evidence>
<protein>
    <submittedName>
        <fullName evidence="7">IS4 family transposase</fullName>
    </submittedName>
</protein>
<name>A0A9X4H473_9FIRM</name>
<keyword evidence="3" id="KW-0238">DNA-binding</keyword>
<dbReference type="Pfam" id="PF14294">
    <property type="entry name" value="DUF4372"/>
    <property type="match status" value="1"/>
</dbReference>
<feature type="domain" description="Transposase IS4-like" evidence="5">
    <location>
        <begin position="119"/>
        <end position="331"/>
    </location>
</feature>
<comment type="similarity">
    <text evidence="1">Belongs to the transposase 11 family.</text>
</comment>
<gene>
    <name evidence="7" type="ORF">L7E55_14700</name>
</gene>
<organism evidence="7 8">
    <name type="scientific">Pelotomaculum isophthalicicum JI</name>
    <dbReference type="NCBI Taxonomy" id="947010"/>
    <lineage>
        <taxon>Bacteria</taxon>
        <taxon>Bacillati</taxon>
        <taxon>Bacillota</taxon>
        <taxon>Clostridia</taxon>
        <taxon>Eubacteriales</taxon>
        <taxon>Desulfotomaculaceae</taxon>
        <taxon>Pelotomaculum</taxon>
    </lineage>
</organism>
<dbReference type="RefSeq" id="WP_277445075.1">
    <property type="nucleotide sequence ID" value="NZ_JAKOAV010000035.1"/>
</dbReference>
<accession>A0A9X4H473</accession>
<keyword evidence="2" id="KW-0815">Transposition</keyword>
<dbReference type="InterPro" id="IPR012337">
    <property type="entry name" value="RNaseH-like_sf"/>
</dbReference>
<dbReference type="PANTHER" id="PTHR33258">
    <property type="entry name" value="TRANSPOSASE INSL FOR INSERTION SEQUENCE ELEMENT IS186A-RELATED"/>
    <property type="match status" value="1"/>
</dbReference>
<evidence type="ECO:0000313" key="7">
    <source>
        <dbReference type="EMBL" id="MDF9409586.1"/>
    </source>
</evidence>
<evidence type="ECO:0000256" key="2">
    <source>
        <dbReference type="ARBA" id="ARBA00022578"/>
    </source>
</evidence>
<proteinExistence type="inferred from homology"/>
<evidence type="ECO:0000259" key="6">
    <source>
        <dbReference type="Pfam" id="PF14294"/>
    </source>
</evidence>
<dbReference type="GO" id="GO:0004803">
    <property type="term" value="F:transposase activity"/>
    <property type="evidence" value="ECO:0007669"/>
    <property type="project" value="InterPro"/>
</dbReference>
<dbReference type="InterPro" id="IPR025399">
    <property type="entry name" value="DUF4372"/>
</dbReference>
<reference evidence="7" key="1">
    <citation type="submission" date="2022-02" db="EMBL/GenBank/DDBJ databases">
        <authorList>
            <person name="Leng L."/>
        </authorList>
    </citation>
    <scope>NUCLEOTIDE SEQUENCE</scope>
    <source>
        <strain evidence="7">JI</strain>
    </source>
</reference>
<sequence>MDKDTTKSTFNKVLNQFPIKKFNSLVKENGSDEYVKKLFTIKLLYLLVFAQITQVESLRTLAKKVKNDVELQENLELDSISFSQLSRRLSDIDSDFWGTMFTHVAKDVMQKTVGTTPSAERIHIIDASTITLCLSSYKWADYRKTKAGVKLHQCLVYDKDNDNAYPDKAILTTARKSDKSQLDELLIIDSNALYVFDRGYVDYKKWDDYCEAGIRFVTRIKDNFIINTIDDTPVDGTNMTESIVILGDLNTTMMRNKLRLIHTVDTTGSPVVILTNDFSIRTQEVSEIYRLRWKVELFFKWIKQHLKVKKFFGKSLNAVYTQIWIALITFCLLQLLTRVTLKVKNSLLDIQQLIKDNMFKPFENILEILRKQPTRTSYGRRKTEDYNWQFEQLLTEIKYGDTKFLDSYDLELNYL</sequence>
<evidence type="ECO:0000256" key="3">
    <source>
        <dbReference type="ARBA" id="ARBA00023125"/>
    </source>
</evidence>
<comment type="caution">
    <text evidence="7">The sequence shown here is derived from an EMBL/GenBank/DDBJ whole genome shotgun (WGS) entry which is preliminary data.</text>
</comment>